<dbReference type="InterPro" id="IPR011050">
    <property type="entry name" value="Pectin_lyase_fold/virulence"/>
</dbReference>
<evidence type="ECO:0000313" key="3">
    <source>
        <dbReference type="Proteomes" id="UP000241167"/>
    </source>
</evidence>
<dbReference type="Gene3D" id="2.160.20.10">
    <property type="entry name" value="Single-stranded right-handed beta-helix, Pectin lyase-like"/>
    <property type="match status" value="1"/>
</dbReference>
<feature type="domain" description="Right handed beta helix" evidence="1">
    <location>
        <begin position="105"/>
        <end position="248"/>
    </location>
</feature>
<evidence type="ECO:0000259" key="1">
    <source>
        <dbReference type="Pfam" id="PF13229"/>
    </source>
</evidence>
<dbReference type="InterPro" id="IPR039448">
    <property type="entry name" value="Beta_helix"/>
</dbReference>
<dbReference type="Proteomes" id="UP000241167">
    <property type="component" value="Unassembled WGS sequence"/>
</dbReference>
<dbReference type="Pfam" id="PF13229">
    <property type="entry name" value="Beta_helix"/>
    <property type="match status" value="1"/>
</dbReference>
<sequence>MFRANSSDAFPCDGGIVKLKEPSGVPLTLLRYVGAAEGFHCYAKHSDATAVLPPPPAPPMESFPPTLNGVYRYTTDVADIVITDRWIDGPKRAIEFDAGCDVTNMRVERVKFTNVGRDGARLRNGSNVTFRDFEITKSAVENLQPETPVGITFTGVTNFLVENGTIRGFRMAQEYRPDGTSIYRQGDGFGTEGGSQGTIRNLVVEDSTDRNLDLKGTVHLENVTSRRSKRNFGFWHNITGTNITSENPTGTHIWVGDDAVVELDEVTAIGVGKPVFTMESRTRIHVKKLITDVPASLHKRSNGSANTCQIDLIVYV</sequence>
<proteinExistence type="predicted"/>
<accession>A0A2P7QKK8</accession>
<name>A0A2P7QKK8_9SPHN</name>
<protein>
    <recommendedName>
        <fullName evidence="1">Right handed beta helix domain-containing protein</fullName>
    </recommendedName>
</protein>
<dbReference type="InterPro" id="IPR012334">
    <property type="entry name" value="Pectin_lyas_fold"/>
</dbReference>
<keyword evidence="3" id="KW-1185">Reference proteome</keyword>
<organism evidence="2 3">
    <name type="scientific">Allosphingosinicella deserti</name>
    <dbReference type="NCBI Taxonomy" id="2116704"/>
    <lineage>
        <taxon>Bacteria</taxon>
        <taxon>Pseudomonadati</taxon>
        <taxon>Pseudomonadota</taxon>
        <taxon>Alphaproteobacteria</taxon>
        <taxon>Sphingomonadales</taxon>
        <taxon>Sphingomonadaceae</taxon>
        <taxon>Allosphingosinicella</taxon>
    </lineage>
</organism>
<dbReference type="EMBL" id="PXYI01000006">
    <property type="protein sequence ID" value="PSJ38491.1"/>
    <property type="molecule type" value="Genomic_DNA"/>
</dbReference>
<gene>
    <name evidence="2" type="ORF">C7I55_18865</name>
</gene>
<evidence type="ECO:0000313" key="2">
    <source>
        <dbReference type="EMBL" id="PSJ38491.1"/>
    </source>
</evidence>
<dbReference type="AlphaFoldDB" id="A0A2P7QKK8"/>
<comment type="caution">
    <text evidence="2">The sequence shown here is derived from an EMBL/GenBank/DDBJ whole genome shotgun (WGS) entry which is preliminary data.</text>
</comment>
<reference evidence="2 3" key="1">
    <citation type="submission" date="2018-03" db="EMBL/GenBank/DDBJ databases">
        <title>The draft genome of Sphingosinicella sp. GL-C-18.</title>
        <authorList>
            <person name="Liu L."/>
            <person name="Li L."/>
            <person name="Liang L."/>
            <person name="Zhang X."/>
            <person name="Wang T."/>
        </authorList>
    </citation>
    <scope>NUCLEOTIDE SEQUENCE [LARGE SCALE GENOMIC DNA]</scope>
    <source>
        <strain evidence="2 3">GL-C-18</strain>
    </source>
</reference>
<dbReference type="SUPFAM" id="SSF51126">
    <property type="entry name" value="Pectin lyase-like"/>
    <property type="match status" value="1"/>
</dbReference>